<keyword evidence="1" id="KW-0812">Transmembrane</keyword>
<feature type="transmembrane region" description="Helical" evidence="1">
    <location>
        <begin position="276"/>
        <end position="298"/>
    </location>
</feature>
<keyword evidence="1" id="KW-1133">Transmembrane helix</keyword>
<comment type="caution">
    <text evidence="2">The sequence shown here is derived from an EMBL/GenBank/DDBJ whole genome shotgun (WGS) entry which is preliminary data.</text>
</comment>
<accession>A0A0F9V6H6</accession>
<evidence type="ECO:0000256" key="1">
    <source>
        <dbReference type="SAM" id="Phobius"/>
    </source>
</evidence>
<dbReference type="EMBL" id="LAZR01000038">
    <property type="protein sequence ID" value="KKO00836.1"/>
    <property type="molecule type" value="Genomic_DNA"/>
</dbReference>
<protein>
    <recommendedName>
        <fullName evidence="3">DUF2167 domain-containing protein</fullName>
    </recommendedName>
</protein>
<evidence type="ECO:0000313" key="2">
    <source>
        <dbReference type="EMBL" id="KKO00836.1"/>
    </source>
</evidence>
<name>A0A0F9V6H6_9ZZZZ</name>
<dbReference type="AlphaFoldDB" id="A0A0F9V6H6"/>
<gene>
    <name evidence="2" type="ORF">LCGC14_0122420</name>
</gene>
<sequence>MKTKFIYFIALFITVAITRAQDIERLEFIADSLNLSEEETEALVSFKMYSDSLENTFTYIYDRSMLNGDVAKIIIPEGYKFLDRDQAQRVLSDIWGNPYDDSVMGLLLKEDESPVETSYAIEISYSEEGYIEDDDAQDMDYDDLLSEMQSDVKESNPERSKLGYGTVDLIGWATKPYYDQDNKKLYWAKELLFEDEETSTLNYNIRVLGRKGFMNLNVIGDMDTLEDVENNLDPILGSVSFNTGYKYSEFDPDFDDVAAYGIGGLIAGKILAKAGFFALILKFWKFIAIGGIALIAGVKKMFFGSKEQPVIEAHKDDSEVS</sequence>
<evidence type="ECO:0008006" key="3">
    <source>
        <dbReference type="Google" id="ProtNLM"/>
    </source>
</evidence>
<proteinExistence type="predicted"/>
<keyword evidence="1" id="KW-0472">Membrane</keyword>
<organism evidence="2">
    <name type="scientific">marine sediment metagenome</name>
    <dbReference type="NCBI Taxonomy" id="412755"/>
    <lineage>
        <taxon>unclassified sequences</taxon>
        <taxon>metagenomes</taxon>
        <taxon>ecological metagenomes</taxon>
    </lineage>
</organism>
<dbReference type="Pfam" id="PF09935">
    <property type="entry name" value="DUF2167"/>
    <property type="match status" value="1"/>
</dbReference>
<reference evidence="2" key="1">
    <citation type="journal article" date="2015" name="Nature">
        <title>Complex archaea that bridge the gap between prokaryotes and eukaryotes.</title>
        <authorList>
            <person name="Spang A."/>
            <person name="Saw J.H."/>
            <person name="Jorgensen S.L."/>
            <person name="Zaremba-Niedzwiedzka K."/>
            <person name="Martijn J."/>
            <person name="Lind A.E."/>
            <person name="van Eijk R."/>
            <person name="Schleper C."/>
            <person name="Guy L."/>
            <person name="Ettema T.J."/>
        </authorList>
    </citation>
    <scope>NUCLEOTIDE SEQUENCE</scope>
</reference>
<dbReference type="InterPro" id="IPR018682">
    <property type="entry name" value="DUF2167_membr"/>
</dbReference>